<proteinExistence type="predicted"/>
<evidence type="ECO:0000313" key="1">
    <source>
        <dbReference type="EMBL" id="KLE34372.1"/>
    </source>
</evidence>
<dbReference type="PANTHER" id="PTHR38442:SF1">
    <property type="entry name" value="INNER MEMBRANE PROTEIN"/>
    <property type="match status" value="1"/>
</dbReference>
<comment type="caution">
    <text evidence="1">The sequence shown here is derived from an EMBL/GenBank/DDBJ whole genome shotgun (WGS) entry which is preliminary data.</text>
</comment>
<organism evidence="1 2">
    <name type="scientific">Aurantiacibacter luteus</name>
    <dbReference type="NCBI Taxonomy" id="1581420"/>
    <lineage>
        <taxon>Bacteria</taxon>
        <taxon>Pseudomonadati</taxon>
        <taxon>Pseudomonadota</taxon>
        <taxon>Alphaproteobacteria</taxon>
        <taxon>Sphingomonadales</taxon>
        <taxon>Erythrobacteraceae</taxon>
        <taxon>Aurantiacibacter</taxon>
    </lineage>
</organism>
<dbReference type="PATRIC" id="fig|1581420.6.peg.1858"/>
<dbReference type="AlphaFoldDB" id="A0A0G9MUG7"/>
<dbReference type="Pfam" id="PF04286">
    <property type="entry name" value="DUF445"/>
    <property type="match status" value="1"/>
</dbReference>
<reference evidence="1 2" key="1">
    <citation type="submission" date="2015-04" db="EMBL/GenBank/DDBJ databases">
        <title>The draft genome sequence of Erythrobacter luteus KA37.</title>
        <authorList>
            <person name="Zhuang L."/>
            <person name="Liu Y."/>
            <person name="Shao Z."/>
        </authorList>
    </citation>
    <scope>NUCLEOTIDE SEQUENCE [LARGE SCALE GENOMIC DNA]</scope>
    <source>
        <strain evidence="1 2">KA37</strain>
    </source>
</reference>
<dbReference type="PANTHER" id="PTHR38442">
    <property type="entry name" value="INNER MEMBRANE PROTEIN-RELATED"/>
    <property type="match status" value="1"/>
</dbReference>
<name>A0A0G9MUG7_9SPHN</name>
<sequence>MRLTATAMLVAMAAIFVATHPLLGTHPAWGYVNAFAEAAMVGGLADWFAVTALFRHPLGLPIPHTAIIPTNKNRIADTMADFLRTNFLTPVVVARRMREMNVARAAGDFLAQRGERGEGGAGRVMAGAGALFVELLESLDPDRLGLQVKAGLARQAEKIEVAPLLGKMLQGAIADGRHRPLIDGFIRWVGVALEDNEDMVRRMVQQRANAVIRWTGLDARLAESVLNGLYKLLAEMHVDPNHPVRVRLDEGLAHLAQDLQSDAALRARVEQAKNDLLANPALSDWWMGVWERIRLSLIAMVRNPGNAMGGQIGASVAELGAALQTDPRLQVQVNRFARRTLVGVVNRYGEQIVGLVSATVKGWDATTITTRIERAVGRDLQFIRINGTLVGGLVGLVLHLLTEVL</sequence>
<dbReference type="OrthoDB" id="9769590at2"/>
<evidence type="ECO:0000313" key="2">
    <source>
        <dbReference type="Proteomes" id="UP000053464"/>
    </source>
</evidence>
<dbReference type="Proteomes" id="UP000053464">
    <property type="component" value="Unassembled WGS sequence"/>
</dbReference>
<protein>
    <submittedName>
        <fullName evidence="1">Membrane protein</fullName>
    </submittedName>
</protein>
<accession>A0A0G9MUG7</accession>
<dbReference type="EMBL" id="LBHB01000002">
    <property type="protein sequence ID" value="KLE34372.1"/>
    <property type="molecule type" value="Genomic_DNA"/>
</dbReference>
<gene>
    <name evidence="1" type="ORF">AAW00_09045</name>
</gene>
<dbReference type="RefSeq" id="WP_047004019.1">
    <property type="nucleotide sequence ID" value="NZ_LBHB01000002.1"/>
</dbReference>
<dbReference type="GO" id="GO:0005886">
    <property type="term" value="C:plasma membrane"/>
    <property type="evidence" value="ECO:0007669"/>
    <property type="project" value="TreeGrafter"/>
</dbReference>
<keyword evidence="2" id="KW-1185">Reference proteome</keyword>
<dbReference type="STRING" id="1581420.AAW00_09045"/>
<dbReference type="InterPro" id="IPR007383">
    <property type="entry name" value="DUF445"/>
</dbReference>